<dbReference type="Proteomes" id="UP000028760">
    <property type="component" value="Unassembled WGS sequence"/>
</dbReference>
<keyword evidence="4" id="KW-0689">Ribosomal protein</keyword>
<keyword evidence="3" id="KW-0809">Transit peptide</keyword>
<feature type="compositionally biased region" description="Low complexity" evidence="9">
    <location>
        <begin position="83"/>
        <end position="103"/>
    </location>
</feature>
<name>A0A096LXI6_POEFO</name>
<protein>
    <recommendedName>
        <fullName evidence="7">Large ribosomal subunit protein mL51</fullName>
    </recommendedName>
    <alternativeName>
        <fullName evidence="8">39S ribosomal protein L51, mitochondrial</fullName>
    </alternativeName>
</protein>
<keyword evidence="5" id="KW-0496">Mitochondrion</keyword>
<organism evidence="10 11">
    <name type="scientific">Poecilia formosa</name>
    <name type="common">Amazon molly</name>
    <name type="synonym">Limia formosa</name>
    <dbReference type="NCBI Taxonomy" id="48698"/>
    <lineage>
        <taxon>Eukaryota</taxon>
        <taxon>Metazoa</taxon>
        <taxon>Chordata</taxon>
        <taxon>Craniata</taxon>
        <taxon>Vertebrata</taxon>
        <taxon>Euteleostomi</taxon>
        <taxon>Actinopterygii</taxon>
        <taxon>Neopterygii</taxon>
        <taxon>Teleostei</taxon>
        <taxon>Neoteleostei</taxon>
        <taxon>Acanthomorphata</taxon>
        <taxon>Ovalentaria</taxon>
        <taxon>Atherinomorphae</taxon>
        <taxon>Cyprinodontiformes</taxon>
        <taxon>Poeciliidae</taxon>
        <taxon>Poeciliinae</taxon>
        <taxon>Poecilia</taxon>
    </lineage>
</organism>
<keyword evidence="11" id="KW-1185">Reference proteome</keyword>
<comment type="subcellular location">
    <subcellularLocation>
        <location evidence="1">Mitochondrion</location>
    </subcellularLocation>
</comment>
<sequence length="124" mass="13682">MKKRLKMFALGGLLRVGSTFFHSAGNLLLPIRTISTGSCCQIRMHAIPQPKQVDRWNEKRSMFGVYDNIGILEEETTQPGSQSALRPRSASRSSSKRSASLGRAGRRKAPLGPEHPWIHLSAGL</sequence>
<evidence type="ECO:0000256" key="6">
    <source>
        <dbReference type="ARBA" id="ARBA00023274"/>
    </source>
</evidence>
<accession>A0A096LXI6</accession>
<dbReference type="AlphaFoldDB" id="A0A096LXI6"/>
<reference evidence="11" key="1">
    <citation type="submission" date="2013-10" db="EMBL/GenBank/DDBJ databases">
        <authorList>
            <person name="Schartl M."/>
            <person name="Warren W."/>
        </authorList>
    </citation>
    <scope>NUCLEOTIDE SEQUENCE [LARGE SCALE GENOMIC DNA]</scope>
    <source>
        <strain evidence="11">female</strain>
    </source>
</reference>
<evidence type="ECO:0000313" key="11">
    <source>
        <dbReference type="Proteomes" id="UP000028760"/>
    </source>
</evidence>
<reference evidence="10" key="2">
    <citation type="submission" date="2025-08" db="UniProtKB">
        <authorList>
            <consortium name="Ensembl"/>
        </authorList>
    </citation>
    <scope>IDENTIFICATION</scope>
</reference>
<evidence type="ECO:0000256" key="2">
    <source>
        <dbReference type="ARBA" id="ARBA00010972"/>
    </source>
</evidence>
<dbReference type="Pfam" id="PF10244">
    <property type="entry name" value="MRP-L51"/>
    <property type="match status" value="1"/>
</dbReference>
<feature type="region of interest" description="Disordered" evidence="9">
    <location>
        <begin position="74"/>
        <end position="114"/>
    </location>
</feature>
<proteinExistence type="inferred from homology"/>
<evidence type="ECO:0000313" key="10">
    <source>
        <dbReference type="Ensembl" id="ENSPFOP00000023877.1"/>
    </source>
</evidence>
<reference evidence="10" key="3">
    <citation type="submission" date="2025-09" db="UniProtKB">
        <authorList>
            <consortium name="Ensembl"/>
        </authorList>
    </citation>
    <scope>IDENTIFICATION</scope>
</reference>
<evidence type="ECO:0000256" key="8">
    <source>
        <dbReference type="ARBA" id="ARBA00035419"/>
    </source>
</evidence>
<dbReference type="Ensembl" id="ENSPFOT00000024000.1">
    <property type="protein sequence ID" value="ENSPFOP00000023877.1"/>
    <property type="gene ID" value="ENSPFOG00000013680.2"/>
</dbReference>
<dbReference type="GO" id="GO:0005762">
    <property type="term" value="C:mitochondrial large ribosomal subunit"/>
    <property type="evidence" value="ECO:0007669"/>
    <property type="project" value="TreeGrafter"/>
</dbReference>
<dbReference type="GO" id="GO:0006412">
    <property type="term" value="P:translation"/>
    <property type="evidence" value="ECO:0007669"/>
    <property type="project" value="TreeGrafter"/>
</dbReference>
<evidence type="ECO:0000256" key="5">
    <source>
        <dbReference type="ARBA" id="ARBA00023128"/>
    </source>
</evidence>
<dbReference type="GeneTree" id="ENSGT00390000018821"/>
<dbReference type="PANTHER" id="PTHR13409">
    <property type="entry name" value="MITOCHONDRIAL 39S RIBOSOMAL PROTEIN L51"/>
    <property type="match status" value="1"/>
</dbReference>
<evidence type="ECO:0000256" key="9">
    <source>
        <dbReference type="SAM" id="MobiDB-lite"/>
    </source>
</evidence>
<evidence type="ECO:0000256" key="7">
    <source>
        <dbReference type="ARBA" id="ARBA00035182"/>
    </source>
</evidence>
<evidence type="ECO:0000256" key="1">
    <source>
        <dbReference type="ARBA" id="ARBA00004173"/>
    </source>
</evidence>
<dbReference type="EMBL" id="AYCK01003760">
    <property type="status" value="NOT_ANNOTATED_CDS"/>
    <property type="molecule type" value="Genomic_DNA"/>
</dbReference>
<dbReference type="PANTHER" id="PTHR13409:SF0">
    <property type="entry name" value="LARGE RIBOSOMAL SUBUNIT PROTEIN ML51"/>
    <property type="match status" value="1"/>
</dbReference>
<evidence type="ECO:0000256" key="3">
    <source>
        <dbReference type="ARBA" id="ARBA00022946"/>
    </source>
</evidence>
<evidence type="ECO:0000256" key="4">
    <source>
        <dbReference type="ARBA" id="ARBA00022980"/>
    </source>
</evidence>
<keyword evidence="6" id="KW-0687">Ribonucleoprotein</keyword>
<comment type="similarity">
    <text evidence="2">Belongs to the mitochondrion-specific ribosomal protein mL51 family.</text>
</comment>
<dbReference type="EMBL" id="AYCK01003759">
    <property type="status" value="NOT_ANNOTATED_CDS"/>
    <property type="molecule type" value="Genomic_DNA"/>
</dbReference>
<dbReference type="InterPro" id="IPR019373">
    <property type="entry name" value="Ribosomal_mL51"/>
</dbReference>
<dbReference type="GO" id="GO:0003735">
    <property type="term" value="F:structural constituent of ribosome"/>
    <property type="evidence" value="ECO:0007669"/>
    <property type="project" value="InterPro"/>
</dbReference>